<accession>A0ABW4L2X6</accession>
<gene>
    <name evidence="3" type="ORF">ACFSE6_03910</name>
</gene>
<proteinExistence type="predicted"/>
<dbReference type="EMBL" id="JBHUEE010000002">
    <property type="protein sequence ID" value="MFD1716965.1"/>
    <property type="molecule type" value="Genomic_DNA"/>
</dbReference>
<keyword evidence="4" id="KW-1185">Reference proteome</keyword>
<comment type="caution">
    <text evidence="3">The sequence shown here is derived from an EMBL/GenBank/DDBJ whole genome shotgun (WGS) entry which is preliminary data.</text>
</comment>
<reference evidence="4" key="1">
    <citation type="journal article" date="2019" name="Int. J. Syst. Evol. Microbiol.">
        <title>The Global Catalogue of Microorganisms (GCM) 10K type strain sequencing project: providing services to taxonomists for standard genome sequencing and annotation.</title>
        <authorList>
            <consortium name="The Broad Institute Genomics Platform"/>
            <consortium name="The Broad Institute Genome Sequencing Center for Infectious Disease"/>
            <person name="Wu L."/>
            <person name="Ma J."/>
        </authorList>
    </citation>
    <scope>NUCLEOTIDE SEQUENCE [LARGE SCALE GENOMIC DNA]</scope>
    <source>
        <strain evidence="4">JCM 17130</strain>
    </source>
</reference>
<feature type="region of interest" description="Disordered" evidence="1">
    <location>
        <begin position="236"/>
        <end position="263"/>
    </location>
</feature>
<dbReference type="Proteomes" id="UP001597277">
    <property type="component" value="Unassembled WGS sequence"/>
</dbReference>
<name>A0ABW4L2X6_9MICO</name>
<evidence type="ECO:0000256" key="1">
    <source>
        <dbReference type="SAM" id="MobiDB-lite"/>
    </source>
</evidence>
<dbReference type="RefSeq" id="WP_388002409.1">
    <property type="nucleotide sequence ID" value="NZ_JBHUEE010000002.1"/>
</dbReference>
<evidence type="ECO:0000256" key="2">
    <source>
        <dbReference type="SAM" id="SignalP"/>
    </source>
</evidence>
<protein>
    <submittedName>
        <fullName evidence="3">Uncharacterized protein</fullName>
    </submittedName>
</protein>
<feature type="signal peptide" evidence="2">
    <location>
        <begin position="1"/>
        <end position="26"/>
    </location>
</feature>
<sequence>MAITASRTIRRPAAVLACVVTAAGLAACTSEPGSGPEPTGLAPTTAPSEEPSTGPAPDEPTDPGALQHLALGEWFELYSTVDNPDPSAQTPTRAGSMTLLGWDEVTGCETDLSPDGHRLLALDYTAHAVDFGATAWNGVPVWLRQLFYVPADAPAYEQDLLEIEDLAGNELDQLEMGCLEPDERAAAELRPGRSAAGRIALWVPDEPGRLVLRISSAFELSPHSWYYGWDVTDPAVADRAEPDGDPELPELPDGAQPPDGRTVHGAVPIEVGQPFELSMRPDAPGDVTFGDVTIEEVTVDPTCPDAEPPAEGHLVHVRYSATRTQDEVPRAIASVMLPNEWGFIDEDGRETFGLEADRRCDDEDLALGERDPDQLPLNGTGSYSMTLHVPESSGSIYLPNSYEPEFHYELEL</sequence>
<organism evidence="3 4">
    <name type="scientific">Georgenia deserti</name>
    <dbReference type="NCBI Taxonomy" id="2093781"/>
    <lineage>
        <taxon>Bacteria</taxon>
        <taxon>Bacillati</taxon>
        <taxon>Actinomycetota</taxon>
        <taxon>Actinomycetes</taxon>
        <taxon>Micrococcales</taxon>
        <taxon>Bogoriellaceae</taxon>
        <taxon>Georgenia</taxon>
    </lineage>
</organism>
<evidence type="ECO:0000313" key="4">
    <source>
        <dbReference type="Proteomes" id="UP001597277"/>
    </source>
</evidence>
<keyword evidence="2" id="KW-0732">Signal</keyword>
<evidence type="ECO:0000313" key="3">
    <source>
        <dbReference type="EMBL" id="MFD1716965.1"/>
    </source>
</evidence>
<dbReference type="PROSITE" id="PS51257">
    <property type="entry name" value="PROKAR_LIPOPROTEIN"/>
    <property type="match status" value="1"/>
</dbReference>
<feature type="chain" id="PRO_5046440434" evidence="2">
    <location>
        <begin position="27"/>
        <end position="412"/>
    </location>
</feature>
<feature type="region of interest" description="Disordered" evidence="1">
    <location>
        <begin position="29"/>
        <end position="65"/>
    </location>
</feature>